<evidence type="ECO:0000313" key="2">
    <source>
        <dbReference type="EMBL" id="MDQ0513738.1"/>
    </source>
</evidence>
<sequence>MNSRKLNFRWRTWYWNFAPIASAFMISSLAIFMILIADLNDSFFGGLLYPLYIAFTSLISFSLAVAYLWLANKDYLFQKNKLKPHRIKFLKNGSIFFLISQSVYMIGLIINFIVVKNYYEFNGSTIGFSFPGNISAVGYLGFFMASVCLLNLGMMIYWTFFQFTFGFDIFQYDNRDYIEELVKAESKNNKIKNYNHSWNEIAEKNKNSNIKFQNPKWSYFVNDYLNSKKENEENESNKS</sequence>
<feature type="transmembrane region" description="Helical" evidence="1">
    <location>
        <begin position="92"/>
        <end position="114"/>
    </location>
</feature>
<feature type="transmembrane region" description="Helical" evidence="1">
    <location>
        <begin position="134"/>
        <end position="160"/>
    </location>
</feature>
<name>A0ABU0LYH3_9BACT</name>
<keyword evidence="3" id="KW-1185">Reference proteome</keyword>
<gene>
    <name evidence="2" type="ORF">J2Z62_000176</name>
</gene>
<comment type="caution">
    <text evidence="2">The sequence shown here is derived from an EMBL/GenBank/DDBJ whole genome shotgun (WGS) entry which is preliminary data.</text>
</comment>
<feature type="transmembrane region" description="Helical" evidence="1">
    <location>
        <begin position="12"/>
        <end position="37"/>
    </location>
</feature>
<dbReference type="RefSeq" id="WP_256547563.1">
    <property type="nucleotide sequence ID" value="NZ_CP101809.1"/>
</dbReference>
<keyword evidence="1" id="KW-1133">Transmembrane helix</keyword>
<evidence type="ECO:0000256" key="1">
    <source>
        <dbReference type="SAM" id="Phobius"/>
    </source>
</evidence>
<organism evidence="2 3">
    <name type="scientific">Mycoplasmoides fastidiosum</name>
    <dbReference type="NCBI Taxonomy" id="92758"/>
    <lineage>
        <taxon>Bacteria</taxon>
        <taxon>Bacillati</taxon>
        <taxon>Mycoplasmatota</taxon>
        <taxon>Mycoplasmoidales</taxon>
        <taxon>Mycoplasmoidaceae</taxon>
        <taxon>Mycoplasmoides</taxon>
    </lineage>
</organism>
<evidence type="ECO:0000313" key="3">
    <source>
        <dbReference type="Proteomes" id="UP001240643"/>
    </source>
</evidence>
<accession>A0ABU0LYH3</accession>
<protein>
    <submittedName>
        <fullName evidence="2">Uncharacterized protein</fullName>
    </submittedName>
</protein>
<keyword evidence="1" id="KW-0812">Transmembrane</keyword>
<dbReference type="EMBL" id="JAUSWO010000001">
    <property type="protein sequence ID" value="MDQ0513738.1"/>
    <property type="molecule type" value="Genomic_DNA"/>
</dbReference>
<reference evidence="2" key="1">
    <citation type="submission" date="2023-07" db="EMBL/GenBank/DDBJ databases">
        <title>Genomic Encyclopedia of Type Strains, Phase IV (KMG-IV): sequencing the most valuable type-strain genomes for metagenomic binning, comparative biology and taxonomic classification.</title>
        <authorList>
            <person name="Goeker M."/>
        </authorList>
    </citation>
    <scope>NUCLEOTIDE SEQUENCE [LARGE SCALE GENOMIC DNA]</scope>
    <source>
        <strain evidence="2">DSM 21204</strain>
    </source>
</reference>
<dbReference type="Proteomes" id="UP001240643">
    <property type="component" value="Unassembled WGS sequence"/>
</dbReference>
<feature type="transmembrane region" description="Helical" evidence="1">
    <location>
        <begin position="49"/>
        <end position="71"/>
    </location>
</feature>
<proteinExistence type="predicted"/>
<keyword evidence="1" id="KW-0472">Membrane</keyword>